<feature type="non-terminal residue" evidence="2">
    <location>
        <position position="1"/>
    </location>
</feature>
<dbReference type="Proteomes" id="UP000258309">
    <property type="component" value="Unassembled WGS sequence"/>
</dbReference>
<dbReference type="Pfam" id="PF00856">
    <property type="entry name" value="SET"/>
    <property type="match status" value="1"/>
</dbReference>
<evidence type="ECO:0000259" key="1">
    <source>
        <dbReference type="PROSITE" id="PS50280"/>
    </source>
</evidence>
<dbReference type="EMBL" id="NCSJ02000054">
    <property type="protein sequence ID" value="RFU32455.1"/>
    <property type="molecule type" value="Genomic_DNA"/>
</dbReference>
<dbReference type="InterPro" id="IPR046341">
    <property type="entry name" value="SET_dom_sf"/>
</dbReference>
<dbReference type="PANTHER" id="PTHR47332:SF6">
    <property type="entry name" value="SET DOMAIN-CONTAINING PROTEIN"/>
    <property type="match status" value="1"/>
</dbReference>
<dbReference type="OrthoDB" id="265717at2759"/>
<dbReference type="CDD" id="cd20071">
    <property type="entry name" value="SET_SMYD"/>
    <property type="match status" value="1"/>
</dbReference>
<organism evidence="2 3">
    <name type="scientific">Scytalidium lignicola</name>
    <name type="common">Hyphomycete</name>
    <dbReference type="NCBI Taxonomy" id="5539"/>
    <lineage>
        <taxon>Eukaryota</taxon>
        <taxon>Fungi</taxon>
        <taxon>Dikarya</taxon>
        <taxon>Ascomycota</taxon>
        <taxon>Pezizomycotina</taxon>
        <taxon>Leotiomycetes</taxon>
        <taxon>Leotiomycetes incertae sedis</taxon>
        <taxon>Scytalidium</taxon>
    </lineage>
</organism>
<accession>A0A3E2HGJ1</accession>
<gene>
    <name evidence="2" type="ORF">B7463_g3890</name>
</gene>
<evidence type="ECO:0000313" key="3">
    <source>
        <dbReference type="Proteomes" id="UP000258309"/>
    </source>
</evidence>
<dbReference type="AlphaFoldDB" id="A0A3E2HGJ1"/>
<reference evidence="2 3" key="1">
    <citation type="submission" date="2018-05" db="EMBL/GenBank/DDBJ databases">
        <title>Draft genome sequence of Scytalidium lignicola DSM 105466, a ubiquitous saprotrophic fungus.</title>
        <authorList>
            <person name="Buettner E."/>
            <person name="Gebauer A.M."/>
            <person name="Hofrichter M."/>
            <person name="Liers C."/>
            <person name="Kellner H."/>
        </authorList>
    </citation>
    <scope>NUCLEOTIDE SEQUENCE [LARGE SCALE GENOMIC DNA]</scope>
    <source>
        <strain evidence="2 3">DSM 105466</strain>
    </source>
</reference>
<feature type="non-terminal residue" evidence="2">
    <location>
        <position position="382"/>
    </location>
</feature>
<dbReference type="PANTHER" id="PTHR47332">
    <property type="entry name" value="SET DOMAIN-CONTAINING PROTEIN 5"/>
    <property type="match status" value="1"/>
</dbReference>
<sequence length="382" mass="42817">MLTEACHHASEQESSQFVKLEDLENEPSNLGDFSPWSYKPACASLQDDEEAICVYTNASFGHGRGISIFTTPEIAAQFAELPPFHDAAVLEDTNKNSGLWYTTQLPSKGVGMLAKKVLKRGDLITAYTPALLVYIDERMSTPDREKYLRVAINQLPPATRDAYLSLSTIYGNVDMIVQDVLKANTFEMEIGGHMHLAIFPEPARINHECTPNSQYTIDSTHLTHSVYAARQIEAGEEITIPYTSPFQPHSSRQAHLQEAFHFTCACSLCSSSSSDEILLQISNIQQTLGDWSPTSTATTKLVEKLISLYEKLRLHAFMDTAYGYAALTYSAVGNVKKTKKFGELAMEASGIRLGKSGQDYVMWEEMRRSPENHWSWRRRLRS</sequence>
<dbReference type="Gene3D" id="1.25.40.10">
    <property type="entry name" value="Tetratricopeptide repeat domain"/>
    <property type="match status" value="1"/>
</dbReference>
<keyword evidence="3" id="KW-1185">Reference proteome</keyword>
<dbReference type="OMA" id="CACPACI"/>
<comment type="caution">
    <text evidence="2">The sequence shown here is derived from an EMBL/GenBank/DDBJ whole genome shotgun (WGS) entry which is preliminary data.</text>
</comment>
<dbReference type="InterPro" id="IPR001214">
    <property type="entry name" value="SET_dom"/>
</dbReference>
<dbReference type="InterPro" id="IPR011990">
    <property type="entry name" value="TPR-like_helical_dom_sf"/>
</dbReference>
<dbReference type="PROSITE" id="PS50280">
    <property type="entry name" value="SET"/>
    <property type="match status" value="1"/>
</dbReference>
<proteinExistence type="predicted"/>
<feature type="domain" description="SET" evidence="1">
    <location>
        <begin position="50"/>
        <end position="243"/>
    </location>
</feature>
<evidence type="ECO:0000313" key="2">
    <source>
        <dbReference type="EMBL" id="RFU32455.1"/>
    </source>
</evidence>
<dbReference type="SUPFAM" id="SSF82199">
    <property type="entry name" value="SET domain"/>
    <property type="match status" value="1"/>
</dbReference>
<protein>
    <recommendedName>
        <fullName evidence="1">SET domain-containing protein</fullName>
    </recommendedName>
</protein>
<dbReference type="InterPro" id="IPR053185">
    <property type="entry name" value="SET_domain_protein"/>
</dbReference>
<dbReference type="Gene3D" id="2.170.270.10">
    <property type="entry name" value="SET domain"/>
    <property type="match status" value="1"/>
</dbReference>
<dbReference type="STRING" id="5539.A0A3E2HGJ1"/>
<name>A0A3E2HGJ1_SCYLI</name>